<dbReference type="PANTHER" id="PTHR17573:SF0">
    <property type="entry name" value="UROPLAKIN-2"/>
    <property type="match status" value="1"/>
</dbReference>
<dbReference type="CTD" id="7379"/>
<accession>A0A6I8RI12</accession>
<evidence type="ECO:0000256" key="2">
    <source>
        <dbReference type="SAM" id="SignalP"/>
    </source>
</evidence>
<keyword evidence="2" id="KW-0732">Signal</keyword>
<dbReference type="KEGG" id="xtr:100216448"/>
<dbReference type="Ensembl" id="ENSXETT00000087992">
    <property type="protein sequence ID" value="ENSXETP00000081201"/>
    <property type="gene ID" value="ENSXETG00000039682"/>
</dbReference>
<reference evidence="5" key="3">
    <citation type="submission" date="2025-04" db="UniProtKB">
        <authorList>
            <consortium name="RefSeq"/>
        </authorList>
    </citation>
    <scope>IDENTIFICATION</scope>
    <source>
        <strain evidence="5">Nigerian</strain>
        <tissue evidence="5">Liver and blood</tissue>
    </source>
</reference>
<reference evidence="3" key="1">
    <citation type="journal article" date="2010" name="Science">
        <title>The genome of the Western clawed frog Xenopus tropicalis.</title>
        <authorList>
            <person name="Hellsten U."/>
            <person name="Harland R.M."/>
            <person name="Gilchrist M.J."/>
            <person name="Hendrix D."/>
            <person name="Jurka J."/>
            <person name="Kapitonov V."/>
            <person name="Ovcharenko I."/>
            <person name="Putnam N.H."/>
            <person name="Shu S."/>
            <person name="Taher L."/>
            <person name="Blitz I.L."/>
            <person name="Blumberg B."/>
            <person name="Dichmann D.S."/>
            <person name="Dubchak I."/>
            <person name="Amaya E."/>
            <person name="Detter J.C."/>
            <person name="Fletcher R."/>
            <person name="Gerhard D.S."/>
            <person name="Goodstein D."/>
            <person name="Graves T."/>
            <person name="Grigoriev I.V."/>
            <person name="Grimwood J."/>
            <person name="Kawashima T."/>
            <person name="Lindquist E."/>
            <person name="Lucas S.M."/>
            <person name="Mead P.E."/>
            <person name="Mitros T."/>
            <person name="Ogino H."/>
            <person name="Ohta Y."/>
            <person name="Poliakov A.V."/>
            <person name="Pollet N."/>
            <person name="Robert J."/>
            <person name="Salamov A."/>
            <person name="Sater A.K."/>
            <person name="Schmutz J."/>
            <person name="Terry A."/>
            <person name="Vize P.D."/>
            <person name="Warren W.C."/>
            <person name="Wells D."/>
            <person name="Wills A."/>
            <person name="Wilson R.K."/>
            <person name="Zimmerman L.B."/>
            <person name="Zorn A.M."/>
            <person name="Grainger R."/>
            <person name="Grammer T."/>
            <person name="Khokha M.K."/>
            <person name="Richardson P.M."/>
            <person name="Rokhsar D.S."/>
        </authorList>
    </citation>
    <scope>NUCLEOTIDE SEQUENCE [LARGE SCALE GENOMIC DNA]</scope>
    <source>
        <strain evidence="3">Nigerian</strain>
    </source>
</reference>
<keyword evidence="1" id="KW-1133">Transmembrane helix</keyword>
<evidence type="ECO:0000256" key="1">
    <source>
        <dbReference type="SAM" id="Phobius"/>
    </source>
</evidence>
<dbReference type="OrthoDB" id="9947134at2759"/>
<gene>
    <name evidence="3 5 6" type="primary">upk2</name>
</gene>
<sequence>MQLLGIITVLLLISGAIAQNVSQATGVLTPLATSAIFAFPDCTYSGQTVSLVITNSTSTATIIQNATFQVPQCRLKRDIVVINNGQSGNVQTVNVGYQIQNLQPGTNYMATYSSGGISGPSFQFSTRTVYPAVANIMARSGGMVVITVLLSIAMFVLLAGLIAVLILGRK</sequence>
<dbReference type="GeneID" id="100216448"/>
<dbReference type="Xenbase" id="XB-GENE-852787">
    <property type="gene designation" value="upk2"/>
</dbReference>
<dbReference type="Pfam" id="PF07353">
    <property type="entry name" value="Uroplakin_II"/>
    <property type="match status" value="1"/>
</dbReference>
<evidence type="ECO:0000313" key="6">
    <source>
        <dbReference type="Xenbase" id="XB-GENE-852787"/>
    </source>
</evidence>
<dbReference type="AGR" id="Xenbase:XB-GENE-852787"/>
<feature type="signal peptide" evidence="2">
    <location>
        <begin position="1"/>
        <end position="18"/>
    </location>
</feature>
<reference evidence="3" key="2">
    <citation type="submission" date="2020-05" db="UniProtKB">
        <authorList>
            <consortium name="Ensembl"/>
        </authorList>
    </citation>
    <scope>IDENTIFICATION</scope>
</reference>
<dbReference type="OMA" id="SFMVPPC"/>
<keyword evidence="1" id="KW-0812">Transmembrane</keyword>
<dbReference type="InterPro" id="IPR009952">
    <property type="entry name" value="Uroplakin-2"/>
</dbReference>
<name>A0A6I8RI12_XENTR</name>
<dbReference type="RefSeq" id="XP_004916116.1">
    <property type="nucleotide sequence ID" value="XM_004916059.3"/>
</dbReference>
<evidence type="ECO:0000313" key="4">
    <source>
        <dbReference type="Proteomes" id="UP000008143"/>
    </source>
</evidence>
<dbReference type="Proteomes" id="UP000008143">
    <property type="component" value="Chromosome 7"/>
</dbReference>
<feature type="transmembrane region" description="Helical" evidence="1">
    <location>
        <begin position="143"/>
        <end position="167"/>
    </location>
</feature>
<keyword evidence="1" id="KW-0472">Membrane</keyword>
<feature type="chain" id="PRO_5044634103" evidence="2">
    <location>
        <begin position="19"/>
        <end position="170"/>
    </location>
</feature>
<evidence type="ECO:0000313" key="5">
    <source>
        <dbReference type="RefSeq" id="XP_004916116.1"/>
    </source>
</evidence>
<organism evidence="3">
    <name type="scientific">Xenopus tropicalis</name>
    <name type="common">Western clawed frog</name>
    <name type="synonym">Silurana tropicalis</name>
    <dbReference type="NCBI Taxonomy" id="8364"/>
    <lineage>
        <taxon>Eukaryota</taxon>
        <taxon>Metazoa</taxon>
        <taxon>Chordata</taxon>
        <taxon>Craniata</taxon>
        <taxon>Vertebrata</taxon>
        <taxon>Euteleostomi</taxon>
        <taxon>Amphibia</taxon>
        <taxon>Batrachia</taxon>
        <taxon>Anura</taxon>
        <taxon>Pipoidea</taxon>
        <taxon>Pipidae</taxon>
        <taxon>Xenopodinae</taxon>
        <taxon>Xenopus</taxon>
        <taxon>Silurana</taxon>
    </lineage>
</organism>
<dbReference type="PANTHER" id="PTHR17573">
    <property type="entry name" value="UROPLAKIN II"/>
    <property type="match status" value="1"/>
</dbReference>
<dbReference type="GeneTree" id="ENSGT00940000178427"/>
<proteinExistence type="predicted"/>
<dbReference type="AlphaFoldDB" id="A0A6I8RI12"/>
<keyword evidence="4" id="KW-1185">Reference proteome</keyword>
<protein>
    <submittedName>
        <fullName evidence="3 5">Uroplakin-2</fullName>
    </submittedName>
</protein>
<evidence type="ECO:0000313" key="3">
    <source>
        <dbReference type="Ensembl" id="ENSXETP00000081201"/>
    </source>
</evidence>
<dbReference type="Bgee" id="ENSXETG00000039682">
    <property type="expression patterns" value="Expressed in neurula embryo and 9 other cell types or tissues"/>
</dbReference>